<dbReference type="InterPro" id="IPR039536">
    <property type="entry name" value="TetR_C_Proteobacteria"/>
</dbReference>
<evidence type="ECO:0000256" key="3">
    <source>
        <dbReference type="ARBA" id="ARBA00023163"/>
    </source>
</evidence>
<feature type="DNA-binding region" description="H-T-H motif" evidence="4">
    <location>
        <begin position="32"/>
        <end position="51"/>
    </location>
</feature>
<keyword evidence="7" id="KW-1185">Reference proteome</keyword>
<dbReference type="AlphaFoldDB" id="A0A5M6ICF2"/>
<evidence type="ECO:0000256" key="4">
    <source>
        <dbReference type="PROSITE-ProRule" id="PRU00335"/>
    </source>
</evidence>
<accession>A0A5M6ICF2</accession>
<evidence type="ECO:0000259" key="5">
    <source>
        <dbReference type="PROSITE" id="PS50977"/>
    </source>
</evidence>
<dbReference type="SUPFAM" id="SSF46689">
    <property type="entry name" value="Homeodomain-like"/>
    <property type="match status" value="1"/>
</dbReference>
<evidence type="ECO:0000256" key="1">
    <source>
        <dbReference type="ARBA" id="ARBA00023015"/>
    </source>
</evidence>
<feature type="domain" description="HTH tetR-type" evidence="5">
    <location>
        <begin position="9"/>
        <end position="69"/>
    </location>
</feature>
<dbReference type="PANTHER" id="PTHR30055">
    <property type="entry name" value="HTH-TYPE TRANSCRIPTIONAL REGULATOR RUTR"/>
    <property type="match status" value="1"/>
</dbReference>
<dbReference type="RefSeq" id="WP_150061891.1">
    <property type="nucleotide sequence ID" value="NZ_JACHII010000002.1"/>
</dbReference>
<evidence type="ECO:0000313" key="6">
    <source>
        <dbReference type="EMBL" id="KAA5605960.1"/>
    </source>
</evidence>
<dbReference type="InterPro" id="IPR009057">
    <property type="entry name" value="Homeodomain-like_sf"/>
</dbReference>
<dbReference type="GO" id="GO:0003700">
    <property type="term" value="F:DNA-binding transcription factor activity"/>
    <property type="evidence" value="ECO:0007669"/>
    <property type="project" value="TreeGrafter"/>
</dbReference>
<evidence type="ECO:0000256" key="2">
    <source>
        <dbReference type="ARBA" id="ARBA00023125"/>
    </source>
</evidence>
<protein>
    <submittedName>
        <fullName evidence="6">TetR/AcrR family transcriptional regulator</fullName>
    </submittedName>
</protein>
<name>A0A5M6ICF2_9PROT</name>
<dbReference type="EMBL" id="VWPJ01000006">
    <property type="protein sequence ID" value="KAA5605960.1"/>
    <property type="molecule type" value="Genomic_DNA"/>
</dbReference>
<dbReference type="Pfam" id="PF00440">
    <property type="entry name" value="TetR_N"/>
    <property type="match status" value="1"/>
</dbReference>
<dbReference type="PRINTS" id="PR00455">
    <property type="entry name" value="HTHTETR"/>
</dbReference>
<reference evidence="6 7" key="1">
    <citation type="submission" date="2019-09" db="EMBL/GenBank/DDBJ databases">
        <title>Genome sequence of Roseospira marina, one of the more divergent members of the non-sulfur purple photosynthetic bacterial family, the Rhodospirillaceae.</title>
        <authorList>
            <person name="Meyer T."/>
            <person name="Kyndt J."/>
        </authorList>
    </citation>
    <scope>NUCLEOTIDE SEQUENCE [LARGE SCALE GENOMIC DNA]</scope>
    <source>
        <strain evidence="6 7">DSM 15113</strain>
    </source>
</reference>
<dbReference type="GO" id="GO:0000976">
    <property type="term" value="F:transcription cis-regulatory region binding"/>
    <property type="evidence" value="ECO:0007669"/>
    <property type="project" value="TreeGrafter"/>
</dbReference>
<dbReference type="InterPro" id="IPR001647">
    <property type="entry name" value="HTH_TetR"/>
</dbReference>
<gene>
    <name evidence="6" type="ORF">F1188_08020</name>
</gene>
<dbReference type="SUPFAM" id="SSF48498">
    <property type="entry name" value="Tetracyclin repressor-like, C-terminal domain"/>
    <property type="match status" value="1"/>
</dbReference>
<proteinExistence type="predicted"/>
<organism evidence="6 7">
    <name type="scientific">Roseospira marina</name>
    <dbReference type="NCBI Taxonomy" id="140057"/>
    <lineage>
        <taxon>Bacteria</taxon>
        <taxon>Pseudomonadati</taxon>
        <taxon>Pseudomonadota</taxon>
        <taxon>Alphaproteobacteria</taxon>
        <taxon>Rhodospirillales</taxon>
        <taxon>Rhodospirillaceae</taxon>
        <taxon>Roseospira</taxon>
    </lineage>
</organism>
<dbReference type="Proteomes" id="UP000324065">
    <property type="component" value="Unassembled WGS sequence"/>
</dbReference>
<keyword evidence="2 4" id="KW-0238">DNA-binding</keyword>
<dbReference type="InterPro" id="IPR036271">
    <property type="entry name" value="Tet_transcr_reg_TetR-rel_C_sf"/>
</dbReference>
<dbReference type="PANTHER" id="PTHR30055:SF146">
    <property type="entry name" value="HTH-TYPE TRANSCRIPTIONAL DUAL REGULATOR CECR"/>
    <property type="match status" value="1"/>
</dbReference>
<dbReference type="Gene3D" id="1.10.10.60">
    <property type="entry name" value="Homeodomain-like"/>
    <property type="match status" value="1"/>
</dbReference>
<dbReference type="FunFam" id="1.10.10.60:FF:000141">
    <property type="entry name" value="TetR family transcriptional regulator"/>
    <property type="match status" value="1"/>
</dbReference>
<sequence length="213" mass="23812">MRTRSEIGRRKADQVMAAARSLFLERGFSGTSVEDIATRARVSKPTVYSHFCDKRGLFIAFIQAEVEAVAGSMLDFEDRLDGVRADLERFGRAYLDIVLKPSAQALFRLVLTESAAFPEIGAAFYKTTIGRMEQRLSGRLADWVALGALDIDDLTLASHRFLELCRADLHYKALMGVCRDIPDAERTVHIRNAVDAFRRIYQNGVESEAHTPG</sequence>
<dbReference type="InterPro" id="IPR050109">
    <property type="entry name" value="HTH-type_TetR-like_transc_reg"/>
</dbReference>
<dbReference type="PROSITE" id="PS50977">
    <property type="entry name" value="HTH_TETR_2"/>
    <property type="match status" value="1"/>
</dbReference>
<keyword evidence="3" id="KW-0804">Transcription</keyword>
<dbReference type="PROSITE" id="PS01081">
    <property type="entry name" value="HTH_TETR_1"/>
    <property type="match status" value="1"/>
</dbReference>
<comment type="caution">
    <text evidence="6">The sequence shown here is derived from an EMBL/GenBank/DDBJ whole genome shotgun (WGS) entry which is preliminary data.</text>
</comment>
<dbReference type="Gene3D" id="1.10.357.10">
    <property type="entry name" value="Tetracycline Repressor, domain 2"/>
    <property type="match status" value="1"/>
</dbReference>
<dbReference type="OrthoDB" id="5292901at2"/>
<keyword evidence="1" id="KW-0805">Transcription regulation</keyword>
<dbReference type="Pfam" id="PF14246">
    <property type="entry name" value="TetR_C_7"/>
    <property type="match status" value="1"/>
</dbReference>
<dbReference type="InterPro" id="IPR023772">
    <property type="entry name" value="DNA-bd_HTH_TetR-type_CS"/>
</dbReference>
<evidence type="ECO:0000313" key="7">
    <source>
        <dbReference type="Proteomes" id="UP000324065"/>
    </source>
</evidence>